<organism evidence="2 3">
    <name type="scientific">Profundibacter amoris</name>
    <dbReference type="NCBI Taxonomy" id="2171755"/>
    <lineage>
        <taxon>Bacteria</taxon>
        <taxon>Pseudomonadati</taxon>
        <taxon>Pseudomonadota</taxon>
        <taxon>Alphaproteobacteria</taxon>
        <taxon>Rhodobacterales</taxon>
        <taxon>Paracoccaceae</taxon>
        <taxon>Profundibacter</taxon>
    </lineage>
</organism>
<evidence type="ECO:0000313" key="2">
    <source>
        <dbReference type="EMBL" id="AXX99437.1"/>
    </source>
</evidence>
<protein>
    <recommendedName>
        <fullName evidence="4">DUF4136 domain-containing protein</fullName>
    </recommendedName>
</protein>
<dbReference type="RefSeq" id="WP_118944089.1">
    <property type="nucleotide sequence ID" value="NZ_CP032125.1"/>
</dbReference>
<dbReference type="KEGG" id="pamo:BAR1_16765"/>
<feature type="signal peptide" evidence="1">
    <location>
        <begin position="1"/>
        <end position="20"/>
    </location>
</feature>
<keyword evidence="1" id="KW-0732">Signal</keyword>
<evidence type="ECO:0008006" key="4">
    <source>
        <dbReference type="Google" id="ProtNLM"/>
    </source>
</evidence>
<dbReference type="EMBL" id="CP032125">
    <property type="protein sequence ID" value="AXX99437.1"/>
    <property type="molecule type" value="Genomic_DNA"/>
</dbReference>
<dbReference type="Proteomes" id="UP000261704">
    <property type="component" value="Chromosome"/>
</dbReference>
<keyword evidence="3" id="KW-1185">Reference proteome</keyword>
<sequence length="200" mass="21941">MTFVSTMRITVLTFILGLLAACGTPTGEKEPPLPMGDFLLGHNIVIADDAQAGPLSRKADPDDWEAALKEAINDRLGDYNGDHYFHIGTHVDAYVLAVPGVPMVATPKSVLIISVNVFDDRTGKRLTDKPKQLTVFERSEKSTFIIGSGIRNSKAVQMRNLSRNAARLIQRYLLENPEWFGLPPRVVREVDDPAAAASNN</sequence>
<reference evidence="2 3" key="1">
    <citation type="submission" date="2018-09" db="EMBL/GenBank/DDBJ databases">
        <title>Profundibacter amoris BAR1 gen. nov., sp. nov., a new member of the Roseobacter clade isolated at Lokis Castle Vent Field on the Arctic Mid-Oceanic Ridge.</title>
        <authorList>
            <person name="Le Moine Bauer S."/>
            <person name="Sjoeberg A.G."/>
            <person name="L'Haridon S."/>
            <person name="Stokke R."/>
            <person name="Roalkvam I."/>
            <person name="Steen I.H."/>
            <person name="Dahle H."/>
        </authorList>
    </citation>
    <scope>NUCLEOTIDE SEQUENCE [LARGE SCALE GENOMIC DNA]</scope>
    <source>
        <strain evidence="2 3">BAR1</strain>
    </source>
</reference>
<accession>A0A347UKQ9</accession>
<dbReference type="OrthoDB" id="7834608at2"/>
<gene>
    <name evidence="2" type="ORF">BAR1_16765</name>
</gene>
<proteinExistence type="predicted"/>
<name>A0A347UKQ9_9RHOB</name>
<dbReference type="AlphaFoldDB" id="A0A347UKQ9"/>
<evidence type="ECO:0000313" key="3">
    <source>
        <dbReference type="Proteomes" id="UP000261704"/>
    </source>
</evidence>
<feature type="chain" id="PRO_5016898821" description="DUF4136 domain-containing protein" evidence="1">
    <location>
        <begin position="21"/>
        <end position="200"/>
    </location>
</feature>
<evidence type="ECO:0000256" key="1">
    <source>
        <dbReference type="SAM" id="SignalP"/>
    </source>
</evidence>